<dbReference type="Proteomes" id="UP000427636">
    <property type="component" value="Chromosome"/>
</dbReference>
<sequence length="65" mass="7383">MLYPKLDVLKSKVNSKYMLVSLASKRARELFSDPETKKLDNYVSHKEVGKALEEIAEGKVSVLEK</sequence>
<dbReference type="STRING" id="84135.GCA_001052115_00982"/>
<gene>
    <name evidence="10" type="primary">rpoZ</name>
    <name evidence="11" type="ORF">CJ218_06970</name>
    <name evidence="12" type="ORF">FOC50_07290</name>
</gene>
<evidence type="ECO:0000313" key="13">
    <source>
        <dbReference type="Proteomes" id="UP000235670"/>
    </source>
</evidence>
<evidence type="ECO:0000256" key="9">
    <source>
        <dbReference type="ARBA" id="ARBA00048552"/>
    </source>
</evidence>
<dbReference type="HAMAP" id="MF_00366">
    <property type="entry name" value="RNApol_bact_RpoZ"/>
    <property type="match status" value="1"/>
</dbReference>
<dbReference type="InterPro" id="IPR036161">
    <property type="entry name" value="RPB6/omega-like_sf"/>
</dbReference>
<name>A0A2N6SDD0_9BACL</name>
<evidence type="ECO:0000256" key="7">
    <source>
        <dbReference type="ARBA" id="ARBA00023163"/>
    </source>
</evidence>
<evidence type="ECO:0000256" key="10">
    <source>
        <dbReference type="HAMAP-Rule" id="MF_00366"/>
    </source>
</evidence>
<evidence type="ECO:0000313" key="14">
    <source>
        <dbReference type="Proteomes" id="UP000427636"/>
    </source>
</evidence>
<dbReference type="PANTHER" id="PTHR34476">
    <property type="entry name" value="DNA-DIRECTED RNA POLYMERASE SUBUNIT OMEGA"/>
    <property type="match status" value="1"/>
</dbReference>
<dbReference type="GeneID" id="84803053"/>
<accession>A0A2N6SDD0</accession>
<dbReference type="Pfam" id="PF01192">
    <property type="entry name" value="RNA_pol_Rpb6"/>
    <property type="match status" value="1"/>
</dbReference>
<evidence type="ECO:0000256" key="2">
    <source>
        <dbReference type="ARBA" id="ARBA00012418"/>
    </source>
</evidence>
<evidence type="ECO:0000256" key="1">
    <source>
        <dbReference type="ARBA" id="ARBA00006711"/>
    </source>
</evidence>
<dbReference type="EMBL" id="PNGT01000008">
    <property type="protein sequence ID" value="PMC51934.1"/>
    <property type="molecule type" value="Genomic_DNA"/>
</dbReference>
<keyword evidence="14" id="KW-1185">Reference proteome</keyword>
<evidence type="ECO:0000313" key="11">
    <source>
        <dbReference type="EMBL" id="PMC51934.1"/>
    </source>
</evidence>
<dbReference type="Gene3D" id="3.90.940.10">
    <property type="match status" value="1"/>
</dbReference>
<dbReference type="SMART" id="SM01409">
    <property type="entry name" value="RNA_pol_Rpb6"/>
    <property type="match status" value="1"/>
</dbReference>
<comment type="similarity">
    <text evidence="1 10">Belongs to the RNA polymerase subunit omega family.</text>
</comment>
<dbReference type="PANTHER" id="PTHR34476:SF1">
    <property type="entry name" value="DNA-DIRECTED RNA POLYMERASE SUBUNIT OMEGA"/>
    <property type="match status" value="1"/>
</dbReference>
<dbReference type="AlphaFoldDB" id="A0A2N6SDD0"/>
<keyword evidence="6 10" id="KW-0548">Nucleotidyltransferase</keyword>
<dbReference type="Proteomes" id="UP000235670">
    <property type="component" value="Unassembled WGS sequence"/>
</dbReference>
<evidence type="ECO:0000256" key="8">
    <source>
        <dbReference type="ARBA" id="ARBA00029924"/>
    </source>
</evidence>
<dbReference type="NCBIfam" id="TIGR00690">
    <property type="entry name" value="rpoZ"/>
    <property type="match status" value="1"/>
</dbReference>
<protein>
    <recommendedName>
        <fullName evidence="3 10">DNA-directed RNA polymerase subunit omega</fullName>
        <shortName evidence="10">RNAP omega subunit</shortName>
        <ecNumber evidence="2 10">2.7.7.6</ecNumber>
    </recommendedName>
    <alternativeName>
        <fullName evidence="10">RNA polymerase omega subunit</fullName>
    </alternativeName>
    <alternativeName>
        <fullName evidence="8 10">Transcriptase subunit omega</fullName>
    </alternativeName>
</protein>
<keyword evidence="7 10" id="KW-0804">Transcription</keyword>
<evidence type="ECO:0000256" key="5">
    <source>
        <dbReference type="ARBA" id="ARBA00022679"/>
    </source>
</evidence>
<evidence type="ECO:0000256" key="6">
    <source>
        <dbReference type="ARBA" id="ARBA00022695"/>
    </source>
</evidence>
<dbReference type="GO" id="GO:0003677">
    <property type="term" value="F:DNA binding"/>
    <property type="evidence" value="ECO:0007669"/>
    <property type="project" value="UniProtKB-UniRule"/>
</dbReference>
<keyword evidence="4 10" id="KW-0240">DNA-directed RNA polymerase</keyword>
<dbReference type="EMBL" id="CP046313">
    <property type="protein sequence ID" value="QGS08083.1"/>
    <property type="molecule type" value="Genomic_DNA"/>
</dbReference>
<dbReference type="InterPro" id="IPR003716">
    <property type="entry name" value="DNA-dir_RNA_pol_omega"/>
</dbReference>
<proteinExistence type="inferred from homology"/>
<comment type="subunit">
    <text evidence="10">The RNAP catalytic core consists of 2 alpha, 1 beta, 1 beta' and 1 omega subunit. When a sigma factor is associated with the core the holoenzyme is formed, which can initiate transcription.</text>
</comment>
<reference evidence="12 14" key="2">
    <citation type="submission" date="2019-11" db="EMBL/GenBank/DDBJ databases">
        <title>FDA dAtabase for Regulatory Grade micrObial Sequences (FDA-ARGOS): Supporting development and validation of Infectious Disease Dx tests.</title>
        <authorList>
            <person name="Turner S."/>
            <person name="Byrd R."/>
            <person name="Tallon L."/>
            <person name="Sadzewicz L."/>
            <person name="Vavikolanu K."/>
            <person name="Mehta A."/>
            <person name="Aluvathingal J."/>
            <person name="Nadendla S."/>
            <person name="Myers T."/>
            <person name="Yan Y."/>
            <person name="Sichtig H."/>
        </authorList>
    </citation>
    <scope>NUCLEOTIDE SEQUENCE [LARGE SCALE GENOMIC DNA]</scope>
    <source>
        <strain evidence="12 14">FDAARGOS_742</strain>
    </source>
</reference>
<evidence type="ECO:0000256" key="3">
    <source>
        <dbReference type="ARBA" id="ARBA00013725"/>
    </source>
</evidence>
<dbReference type="OrthoDB" id="9815459at2"/>
<dbReference type="GO" id="GO:0006351">
    <property type="term" value="P:DNA-templated transcription"/>
    <property type="evidence" value="ECO:0007669"/>
    <property type="project" value="UniProtKB-UniRule"/>
</dbReference>
<reference evidence="11 13" key="1">
    <citation type="submission" date="2017-09" db="EMBL/GenBank/DDBJ databases">
        <title>Bacterial strain isolated from the female urinary microbiota.</title>
        <authorList>
            <person name="Thomas-White K."/>
            <person name="Kumar N."/>
            <person name="Forster S."/>
            <person name="Putonti C."/>
            <person name="Lawley T."/>
            <person name="Wolfe A.J."/>
        </authorList>
    </citation>
    <scope>NUCLEOTIDE SEQUENCE [LARGE SCALE GENOMIC DNA]</scope>
    <source>
        <strain evidence="11 13">UMB0186</strain>
    </source>
</reference>
<dbReference type="InterPro" id="IPR006110">
    <property type="entry name" value="Pol_omega/Rpo6/RPB6"/>
</dbReference>
<dbReference type="GO" id="GO:0000428">
    <property type="term" value="C:DNA-directed RNA polymerase complex"/>
    <property type="evidence" value="ECO:0007669"/>
    <property type="project" value="UniProtKB-KW"/>
</dbReference>
<evidence type="ECO:0000256" key="4">
    <source>
        <dbReference type="ARBA" id="ARBA00022478"/>
    </source>
</evidence>
<dbReference type="RefSeq" id="WP_006363405.1">
    <property type="nucleotide sequence ID" value="NZ_CAKARP010000067.1"/>
</dbReference>
<keyword evidence="5 10" id="KW-0808">Transferase</keyword>
<dbReference type="EC" id="2.7.7.6" evidence="2 10"/>
<evidence type="ECO:0000313" key="12">
    <source>
        <dbReference type="EMBL" id="QGS08083.1"/>
    </source>
</evidence>
<dbReference type="SUPFAM" id="SSF63562">
    <property type="entry name" value="RPB6/omega subunit-like"/>
    <property type="match status" value="1"/>
</dbReference>
<dbReference type="GO" id="GO:0003899">
    <property type="term" value="F:DNA-directed RNA polymerase activity"/>
    <property type="evidence" value="ECO:0007669"/>
    <property type="project" value="UniProtKB-UniRule"/>
</dbReference>
<comment type="catalytic activity">
    <reaction evidence="9 10">
        <text>RNA(n) + a ribonucleoside 5'-triphosphate = RNA(n+1) + diphosphate</text>
        <dbReference type="Rhea" id="RHEA:21248"/>
        <dbReference type="Rhea" id="RHEA-COMP:14527"/>
        <dbReference type="Rhea" id="RHEA-COMP:17342"/>
        <dbReference type="ChEBI" id="CHEBI:33019"/>
        <dbReference type="ChEBI" id="CHEBI:61557"/>
        <dbReference type="ChEBI" id="CHEBI:140395"/>
        <dbReference type="EC" id="2.7.7.6"/>
    </reaction>
</comment>
<organism evidence="11 13">
    <name type="scientific">Gemella sanguinis</name>
    <dbReference type="NCBI Taxonomy" id="84135"/>
    <lineage>
        <taxon>Bacteria</taxon>
        <taxon>Bacillati</taxon>
        <taxon>Bacillota</taxon>
        <taxon>Bacilli</taxon>
        <taxon>Bacillales</taxon>
        <taxon>Gemellaceae</taxon>
        <taxon>Gemella</taxon>
    </lineage>
</organism>
<comment type="function">
    <text evidence="10">Promotes RNA polymerase assembly. Latches the N- and C-terminal regions of the beta' subunit thereby facilitating its interaction with the beta and alpha subunits.</text>
</comment>